<protein>
    <submittedName>
        <fullName evidence="2">Uncharacterized protein</fullName>
    </submittedName>
</protein>
<dbReference type="RefSeq" id="WP_236342320.1">
    <property type="nucleotide sequence ID" value="NZ_CAKMMF010000011.1"/>
</dbReference>
<name>A0ABN8GF21_9BACL</name>
<feature type="compositionally biased region" description="Low complexity" evidence="1">
    <location>
        <begin position="192"/>
        <end position="204"/>
    </location>
</feature>
<sequence length="215" mass="23485">MNTWNAGQILSAVRTINRMDINYLGPDDSTQDQTLLQFMNVALWNLARLCYNTESSDDIVISADGNVAFTMGNSPITNMYEPLRLLKVDGPSEMEVQRRYSDTAPIGWYCESPNKSIHLRGVTGTVRLKYIRYPRQVTQASDPVDISEAGYKPLIMEISSLIKSVKNFYQEAEAMGAVAKSGYAAITQAAISGKGPSSGGSPPSYDDVKKAQGGV</sequence>
<proteinExistence type="predicted"/>
<evidence type="ECO:0000313" key="2">
    <source>
        <dbReference type="EMBL" id="CAH1205609.1"/>
    </source>
</evidence>
<comment type="caution">
    <text evidence="2">The sequence shown here is derived from an EMBL/GenBank/DDBJ whole genome shotgun (WGS) entry which is preliminary data.</text>
</comment>
<feature type="region of interest" description="Disordered" evidence="1">
    <location>
        <begin position="192"/>
        <end position="215"/>
    </location>
</feature>
<evidence type="ECO:0000256" key="1">
    <source>
        <dbReference type="SAM" id="MobiDB-lite"/>
    </source>
</evidence>
<evidence type="ECO:0000313" key="3">
    <source>
        <dbReference type="Proteomes" id="UP000838686"/>
    </source>
</evidence>
<keyword evidence="3" id="KW-1185">Reference proteome</keyword>
<reference evidence="2" key="1">
    <citation type="submission" date="2022-01" db="EMBL/GenBank/DDBJ databases">
        <authorList>
            <person name="Criscuolo A."/>
        </authorList>
    </citation>
    <scope>NUCLEOTIDE SEQUENCE</scope>
    <source>
        <strain evidence="2">CIP111893</strain>
    </source>
</reference>
<gene>
    <name evidence="2" type="ORF">PAECIP111893_02379</name>
</gene>
<feature type="compositionally biased region" description="Basic and acidic residues" evidence="1">
    <location>
        <begin position="206"/>
        <end position="215"/>
    </location>
</feature>
<dbReference type="Proteomes" id="UP000838686">
    <property type="component" value="Unassembled WGS sequence"/>
</dbReference>
<accession>A0ABN8GF21</accession>
<dbReference type="EMBL" id="CAKMMF010000011">
    <property type="protein sequence ID" value="CAH1205609.1"/>
    <property type="molecule type" value="Genomic_DNA"/>
</dbReference>
<organism evidence="2 3">
    <name type="scientific">Paenibacillus plantiphilus</name>
    <dbReference type="NCBI Taxonomy" id="2905650"/>
    <lineage>
        <taxon>Bacteria</taxon>
        <taxon>Bacillati</taxon>
        <taxon>Bacillota</taxon>
        <taxon>Bacilli</taxon>
        <taxon>Bacillales</taxon>
        <taxon>Paenibacillaceae</taxon>
        <taxon>Paenibacillus</taxon>
    </lineage>
</organism>